<organism evidence="2">
    <name type="scientific">Salmonella enteritidis PT4 (strain P125109)</name>
    <dbReference type="NCBI Taxonomy" id="550537"/>
    <lineage>
        <taxon>Bacteria</taxon>
        <taxon>Pseudomonadati</taxon>
        <taxon>Pseudomonadota</taxon>
        <taxon>Gammaproteobacteria</taxon>
        <taxon>Enterobacterales</taxon>
        <taxon>Enterobacteriaceae</taxon>
        <taxon>Salmonella</taxon>
    </lineage>
</organism>
<keyword evidence="2" id="KW-0969">Cilium</keyword>
<gene>
    <name evidence="2" type="ORF">G2720_25660</name>
</gene>
<protein>
    <submittedName>
        <fullName evidence="2">Flagellar biosynthesis protein FliA</fullName>
    </submittedName>
</protein>
<dbReference type="GO" id="GO:0006352">
    <property type="term" value="P:DNA-templated transcription initiation"/>
    <property type="evidence" value="ECO:0007669"/>
    <property type="project" value="InterPro"/>
</dbReference>
<reference evidence="2" key="1">
    <citation type="journal article" date="2018" name="Genome Biol.">
        <title>SKESA: strategic k-mer extension for scrupulous assemblies.</title>
        <authorList>
            <person name="Souvorov A."/>
            <person name="Agarwala R."/>
            <person name="Lipman D.J."/>
        </authorList>
    </citation>
    <scope>NUCLEOTIDE SEQUENCE</scope>
    <source>
        <strain evidence="2">P125109</strain>
    </source>
</reference>
<sequence length="144" mass="16577">MNDLLRNWIPLVNSLLSRLSIHPNEHDDCRQAALLRLWKSIEEGKVMTVTFARIRAKGAMLDYLATRNRTLATEVAVETMPELPRTPNVSFHYLLSELKRDLSNKEYTFLEALMHGTEETLGYSPARLRSLKSELRQKVQLLLG</sequence>
<feature type="domain" description="RNA polymerase sigma-70 region 2" evidence="1">
    <location>
        <begin position="5"/>
        <end position="70"/>
    </location>
</feature>
<proteinExistence type="predicted"/>
<dbReference type="Pfam" id="PF04542">
    <property type="entry name" value="Sigma70_r2"/>
    <property type="match status" value="1"/>
</dbReference>
<keyword evidence="2" id="KW-0282">Flagellum</keyword>
<comment type="caution">
    <text evidence="2">The sequence shown here is derived from an EMBL/GenBank/DDBJ whole genome shotgun (WGS) entry which is preliminary data.</text>
</comment>
<dbReference type="InterPro" id="IPR013325">
    <property type="entry name" value="RNA_pol_sigma_r2"/>
</dbReference>
<accession>A0A724X1C8</accession>
<dbReference type="GO" id="GO:0003700">
    <property type="term" value="F:DNA-binding transcription factor activity"/>
    <property type="evidence" value="ECO:0007669"/>
    <property type="project" value="InterPro"/>
</dbReference>
<dbReference type="InterPro" id="IPR007627">
    <property type="entry name" value="RNA_pol_sigma70_r2"/>
</dbReference>
<dbReference type="EMBL" id="DAAQRD010000104">
    <property type="protein sequence ID" value="HAE0521184.1"/>
    <property type="molecule type" value="Genomic_DNA"/>
</dbReference>
<keyword evidence="2" id="KW-0966">Cell projection</keyword>
<dbReference type="AlphaFoldDB" id="A0A724X1C8"/>
<dbReference type="SUPFAM" id="SSF88946">
    <property type="entry name" value="Sigma2 domain of RNA polymerase sigma factors"/>
    <property type="match status" value="1"/>
</dbReference>
<evidence type="ECO:0000313" key="2">
    <source>
        <dbReference type="EMBL" id="HAE0521184.1"/>
    </source>
</evidence>
<name>A0A724X1C8_SALEP</name>
<reference evidence="2" key="2">
    <citation type="submission" date="2019-01" db="EMBL/GenBank/DDBJ databases">
        <authorList>
            <consortium name="NCBI Pathogen Detection Project"/>
        </authorList>
    </citation>
    <scope>NUCLEOTIDE SEQUENCE</scope>
    <source>
        <strain evidence="2">P125109</strain>
    </source>
</reference>
<evidence type="ECO:0000259" key="1">
    <source>
        <dbReference type="Pfam" id="PF04542"/>
    </source>
</evidence>